<dbReference type="SUPFAM" id="SSF56935">
    <property type="entry name" value="Porins"/>
    <property type="match status" value="1"/>
</dbReference>
<feature type="domain" description="TonB-dependent receptor plug" evidence="13">
    <location>
        <begin position="56"/>
        <end position="176"/>
    </location>
</feature>
<dbReference type="STRING" id="588932.DA69_06825"/>
<feature type="chain" id="PRO_5008004286" evidence="11">
    <location>
        <begin position="31"/>
        <end position="816"/>
    </location>
</feature>
<dbReference type="PROSITE" id="PS52016">
    <property type="entry name" value="TONB_DEPENDENT_REC_3"/>
    <property type="match status" value="1"/>
</dbReference>
<dbReference type="CDD" id="cd01347">
    <property type="entry name" value="ligand_gated_channel"/>
    <property type="match status" value="1"/>
</dbReference>
<comment type="subcellular location">
    <subcellularLocation>
        <location evidence="1 8">Cell outer membrane</location>
        <topology evidence="1 8">Multi-pass membrane protein</topology>
    </subcellularLocation>
</comment>
<dbReference type="InterPro" id="IPR037066">
    <property type="entry name" value="Plug_dom_sf"/>
</dbReference>
<dbReference type="InterPro" id="IPR000531">
    <property type="entry name" value="Beta-barrel_TonB"/>
</dbReference>
<evidence type="ECO:0000256" key="2">
    <source>
        <dbReference type="ARBA" id="ARBA00022448"/>
    </source>
</evidence>
<evidence type="ECO:0000313" key="14">
    <source>
        <dbReference type="EMBL" id="ANF54476.1"/>
    </source>
</evidence>
<gene>
    <name evidence="14" type="ORF">DA69_06825</name>
</gene>
<comment type="similarity">
    <text evidence="8 9">Belongs to the TonB-dependent receptor family.</text>
</comment>
<keyword evidence="4 8" id="KW-0812">Transmembrane</keyword>
<evidence type="ECO:0000256" key="6">
    <source>
        <dbReference type="ARBA" id="ARBA00023136"/>
    </source>
</evidence>
<keyword evidence="2 8" id="KW-0813">Transport</keyword>
<dbReference type="Proteomes" id="UP000077603">
    <property type="component" value="Chromosome"/>
</dbReference>
<dbReference type="KEGG" id="bne:DA69_06825"/>
<name>A0A172Y5Q4_9CAUL</name>
<dbReference type="AlphaFoldDB" id="A0A172Y5Q4"/>
<dbReference type="Gene3D" id="2.40.170.20">
    <property type="entry name" value="TonB-dependent receptor, beta-barrel domain"/>
    <property type="match status" value="1"/>
</dbReference>
<organism evidence="14 15">
    <name type="scientific">Brevundimonas naejangsanensis</name>
    <dbReference type="NCBI Taxonomy" id="588932"/>
    <lineage>
        <taxon>Bacteria</taxon>
        <taxon>Pseudomonadati</taxon>
        <taxon>Pseudomonadota</taxon>
        <taxon>Alphaproteobacteria</taxon>
        <taxon>Caulobacterales</taxon>
        <taxon>Caulobacteraceae</taxon>
        <taxon>Brevundimonas</taxon>
    </lineage>
</organism>
<evidence type="ECO:0000256" key="10">
    <source>
        <dbReference type="SAM" id="MobiDB-lite"/>
    </source>
</evidence>
<keyword evidence="15" id="KW-1185">Reference proteome</keyword>
<evidence type="ECO:0000256" key="8">
    <source>
        <dbReference type="PROSITE-ProRule" id="PRU01360"/>
    </source>
</evidence>
<evidence type="ECO:0000313" key="15">
    <source>
        <dbReference type="Proteomes" id="UP000077603"/>
    </source>
</evidence>
<keyword evidence="7 8" id="KW-0998">Cell outer membrane</keyword>
<feature type="region of interest" description="Disordered" evidence="10">
    <location>
        <begin position="91"/>
        <end position="110"/>
    </location>
</feature>
<sequence length="816" mass="86680">MPIASFRRPALLAAASGAVLLVAGAGAAQAQNAPGSATSVDDIVVTGTRVANRSRLDTVAPVDVVTAEALEQRGTTELAAQLAATVPALNFPRPSATDGTDSIRPATLRGQGPDQTLVLVNGLRRHQTALVNLNGSVGRGSSAVDLNAIPSTAVERIEVLRDGAAAQYGSDAIAGVINLRLREAREGGGASVTYGSYVTDFTGFYGREGDIRDGDTVTVSAWQGFGLGQDGFLTASVEYRDRDSTNRSDINPTLGRVTGGQGDAAVEDLSAYLNAGLPLGNGWEAYGWAGYQQRDASAAAFYRTPTDNAQNPDYGSGRKYPNGYLPYILTDTTDWTAAGGLRGEAGGWAIDVNLGYGSNKIEFGAENTMNPTYGINGQTSFDAGSLEYGQLVFGADAARQFDLGWAGPLNVAVGLEARRETYKIGAGEEASYARGPVLTAGGTALSWGSRGFTGFTPSNEIDEDRSNVGVYLDLEGEVVENLTLSGALRYENYSDFGDNVSGKIAGRYDFNPHFAIRGALSTGFRAPSLQQQYYTQTAVLYINNVPYETGTYPSVSDVGLALGGTALEAETSVNYSLGFVVRNGPFELTADAYRIDIDDRIILSETLTGSNTAAPGSNAKTIFDLLAPYGATAARFFINGVDTETTGLDVVARYRAETSVGHRLDFTLAGNVNDFKVTKTPMTQTGVLPTPTSLFGRQAVTRFEEGTPPWKVVFQTDWEAQRLGGTFRLTGYGDVLAAGATEATDLQLGDALVADVEARYRFNDRVTVSVGADNILDQYPRQSLRENNTTSAFPFSNFSPYGFNGRFVYGRLAVKW</sequence>
<evidence type="ECO:0000256" key="9">
    <source>
        <dbReference type="RuleBase" id="RU003357"/>
    </source>
</evidence>
<keyword evidence="6 8" id="KW-0472">Membrane</keyword>
<accession>A0A172Y5Q4</accession>
<keyword evidence="11" id="KW-0732">Signal</keyword>
<dbReference type="OrthoDB" id="7051241at2"/>
<evidence type="ECO:0000259" key="12">
    <source>
        <dbReference type="Pfam" id="PF00593"/>
    </source>
</evidence>
<dbReference type="Gene3D" id="2.170.130.10">
    <property type="entry name" value="TonB-dependent receptor, plug domain"/>
    <property type="match status" value="1"/>
</dbReference>
<dbReference type="PANTHER" id="PTHR47234">
    <property type="match status" value="1"/>
</dbReference>
<evidence type="ECO:0000256" key="1">
    <source>
        <dbReference type="ARBA" id="ARBA00004571"/>
    </source>
</evidence>
<dbReference type="InterPro" id="IPR039426">
    <property type="entry name" value="TonB-dep_rcpt-like"/>
</dbReference>
<keyword evidence="3 8" id="KW-1134">Transmembrane beta strand</keyword>
<dbReference type="InterPro" id="IPR036942">
    <property type="entry name" value="Beta-barrel_TonB_sf"/>
</dbReference>
<dbReference type="RefSeq" id="WP_025976704.1">
    <property type="nucleotide sequence ID" value="NZ_CP015614.1"/>
</dbReference>
<reference evidence="14 15" key="1">
    <citation type="journal article" date="2014" name="Genome Announc.">
        <title>Genome Sequence of a Promising Hydrogen-Producing Facultative Anaerobic Bacterium, Brevundimonas naejangsanensis Strain B1.</title>
        <authorList>
            <person name="Su H."/>
            <person name="Zhang T."/>
            <person name="Bao M."/>
            <person name="Jiang Y."/>
            <person name="Wang Y."/>
            <person name="Tan T."/>
        </authorList>
    </citation>
    <scope>NUCLEOTIDE SEQUENCE [LARGE SCALE GENOMIC DNA]</scope>
    <source>
        <strain evidence="14 15">B1</strain>
    </source>
</reference>
<proteinExistence type="inferred from homology"/>
<dbReference type="Pfam" id="PF07715">
    <property type="entry name" value="Plug"/>
    <property type="match status" value="1"/>
</dbReference>
<evidence type="ECO:0000256" key="3">
    <source>
        <dbReference type="ARBA" id="ARBA00022452"/>
    </source>
</evidence>
<evidence type="ECO:0000256" key="11">
    <source>
        <dbReference type="SAM" id="SignalP"/>
    </source>
</evidence>
<dbReference type="PANTHER" id="PTHR47234:SF3">
    <property type="entry name" value="SECRETIN_TONB SHORT N-TERMINAL DOMAIN-CONTAINING PROTEIN"/>
    <property type="match status" value="1"/>
</dbReference>
<evidence type="ECO:0000259" key="13">
    <source>
        <dbReference type="Pfam" id="PF07715"/>
    </source>
</evidence>
<feature type="domain" description="TonB-dependent receptor-like beta-barrel" evidence="12">
    <location>
        <begin position="288"/>
        <end position="775"/>
    </location>
</feature>
<keyword evidence="14" id="KW-0675">Receptor</keyword>
<dbReference type="Pfam" id="PF00593">
    <property type="entry name" value="TonB_dep_Rec_b-barrel"/>
    <property type="match status" value="1"/>
</dbReference>
<protein>
    <submittedName>
        <fullName evidence="14">TonB-dependent receptor</fullName>
    </submittedName>
</protein>
<dbReference type="EMBL" id="CP015614">
    <property type="protein sequence ID" value="ANF54476.1"/>
    <property type="molecule type" value="Genomic_DNA"/>
</dbReference>
<evidence type="ECO:0000256" key="7">
    <source>
        <dbReference type="ARBA" id="ARBA00023237"/>
    </source>
</evidence>
<evidence type="ECO:0000256" key="5">
    <source>
        <dbReference type="ARBA" id="ARBA00023077"/>
    </source>
</evidence>
<keyword evidence="5 9" id="KW-0798">TonB box</keyword>
<evidence type="ECO:0000256" key="4">
    <source>
        <dbReference type="ARBA" id="ARBA00022692"/>
    </source>
</evidence>
<feature type="signal peptide" evidence="11">
    <location>
        <begin position="1"/>
        <end position="30"/>
    </location>
</feature>
<dbReference type="eggNOG" id="COG4771">
    <property type="taxonomic scope" value="Bacteria"/>
</dbReference>
<dbReference type="GO" id="GO:0009279">
    <property type="term" value="C:cell outer membrane"/>
    <property type="evidence" value="ECO:0007669"/>
    <property type="project" value="UniProtKB-SubCell"/>
</dbReference>
<dbReference type="InterPro" id="IPR012910">
    <property type="entry name" value="Plug_dom"/>
</dbReference>